<comment type="caution">
    <text evidence="1">The sequence shown here is derived from an EMBL/GenBank/DDBJ whole genome shotgun (WGS) entry which is preliminary data.</text>
</comment>
<dbReference type="Proteomes" id="UP001596353">
    <property type="component" value="Unassembled WGS sequence"/>
</dbReference>
<proteinExistence type="predicted"/>
<reference evidence="2" key="1">
    <citation type="journal article" date="2019" name="Int. J. Syst. Evol. Microbiol.">
        <title>The Global Catalogue of Microorganisms (GCM) 10K type strain sequencing project: providing services to taxonomists for standard genome sequencing and annotation.</title>
        <authorList>
            <consortium name="The Broad Institute Genomics Platform"/>
            <consortium name="The Broad Institute Genome Sequencing Center for Infectious Disease"/>
            <person name="Wu L."/>
            <person name="Ma J."/>
        </authorList>
    </citation>
    <scope>NUCLEOTIDE SEQUENCE [LARGE SCALE GENOMIC DNA]</scope>
    <source>
        <strain evidence="2">CCUG 66188</strain>
    </source>
</reference>
<evidence type="ECO:0000313" key="1">
    <source>
        <dbReference type="EMBL" id="MFC6762333.1"/>
    </source>
</evidence>
<sequence>MSMVWRVDVPMRRVITEFTEAWIGKPPRGLVRAKSKGKAYRSFGKRFGRPGDSEAAA</sequence>
<dbReference type="EMBL" id="JBHSWG010000004">
    <property type="protein sequence ID" value="MFC6762333.1"/>
    <property type="molecule type" value="Genomic_DNA"/>
</dbReference>
<protein>
    <submittedName>
        <fullName evidence="1">Uncharacterized protein</fullName>
    </submittedName>
</protein>
<accession>A0ABW2BA07</accession>
<organism evidence="1 2">
    <name type="scientific">Sulfitobacter porphyrae</name>
    <dbReference type="NCBI Taxonomy" id="1246864"/>
    <lineage>
        <taxon>Bacteria</taxon>
        <taxon>Pseudomonadati</taxon>
        <taxon>Pseudomonadota</taxon>
        <taxon>Alphaproteobacteria</taxon>
        <taxon>Rhodobacterales</taxon>
        <taxon>Roseobacteraceae</taxon>
        <taxon>Sulfitobacter</taxon>
    </lineage>
</organism>
<name>A0ABW2BA07_9RHOB</name>
<evidence type="ECO:0000313" key="2">
    <source>
        <dbReference type="Proteomes" id="UP001596353"/>
    </source>
</evidence>
<keyword evidence="2" id="KW-1185">Reference proteome</keyword>
<gene>
    <name evidence="1" type="ORF">ACFQFQ_26900</name>
</gene>